<comment type="catalytic activity">
    <reaction evidence="23">
        <text>tetradecanoyl-CoA + H2O = tetradecanoate + CoA + H(+)</text>
        <dbReference type="Rhea" id="RHEA:40119"/>
        <dbReference type="ChEBI" id="CHEBI:15377"/>
        <dbReference type="ChEBI" id="CHEBI:15378"/>
        <dbReference type="ChEBI" id="CHEBI:30807"/>
        <dbReference type="ChEBI" id="CHEBI:57287"/>
        <dbReference type="ChEBI" id="CHEBI:57385"/>
    </reaction>
    <physiologicalReaction direction="left-to-right" evidence="23">
        <dbReference type="Rhea" id="RHEA:40120"/>
    </physiologicalReaction>
</comment>
<dbReference type="EC" id="3.1.2.2" evidence="16"/>
<evidence type="ECO:0000256" key="21">
    <source>
        <dbReference type="ARBA" id="ARBA00047969"/>
    </source>
</evidence>
<evidence type="ECO:0000256" key="13">
    <source>
        <dbReference type="ARBA" id="ARBA00035852"/>
    </source>
</evidence>
<dbReference type="GO" id="GO:0005737">
    <property type="term" value="C:cytoplasm"/>
    <property type="evidence" value="ECO:0007669"/>
    <property type="project" value="UniProtKB-SubCell"/>
</dbReference>
<evidence type="ECO:0000256" key="11">
    <source>
        <dbReference type="ARBA" id="ARBA00023136"/>
    </source>
</evidence>
<evidence type="ECO:0000256" key="4">
    <source>
        <dbReference type="ARBA" id="ARBA00022475"/>
    </source>
</evidence>
<comment type="similarity">
    <text evidence="15">Belongs to the THEM4/THEM5 thioesterase family.</text>
</comment>
<evidence type="ECO:0000313" key="25">
    <source>
        <dbReference type="EMBL" id="SHJ67179.1"/>
    </source>
</evidence>
<comment type="catalytic activity">
    <reaction evidence="20">
        <text>hexadecanoyl-CoA + H2O = hexadecanoate + CoA + H(+)</text>
        <dbReference type="Rhea" id="RHEA:16645"/>
        <dbReference type="ChEBI" id="CHEBI:7896"/>
        <dbReference type="ChEBI" id="CHEBI:15377"/>
        <dbReference type="ChEBI" id="CHEBI:15378"/>
        <dbReference type="ChEBI" id="CHEBI:57287"/>
        <dbReference type="ChEBI" id="CHEBI:57379"/>
        <dbReference type="EC" id="3.1.2.2"/>
    </reaction>
    <physiologicalReaction direction="left-to-right" evidence="20">
        <dbReference type="Rhea" id="RHEA:16646"/>
    </physiologicalReaction>
</comment>
<keyword evidence="9" id="KW-0809">Transit peptide</keyword>
<keyword evidence="4" id="KW-1003">Cell membrane</keyword>
<evidence type="ECO:0000256" key="5">
    <source>
        <dbReference type="ARBA" id="ARBA00022490"/>
    </source>
</evidence>
<evidence type="ECO:0000259" key="24">
    <source>
        <dbReference type="Pfam" id="PF03061"/>
    </source>
</evidence>
<evidence type="ECO:0000256" key="14">
    <source>
        <dbReference type="ARBA" id="ARBA00037002"/>
    </source>
</evidence>
<evidence type="ECO:0000256" key="19">
    <source>
        <dbReference type="ARBA" id="ARBA00047588"/>
    </source>
</evidence>
<name>A0A1M6L804_MALRU</name>
<gene>
    <name evidence="25" type="ORF">SAMN02745165_02903</name>
</gene>
<dbReference type="InterPro" id="IPR052365">
    <property type="entry name" value="THEM4/THEM5_acyl-CoA_thioest"/>
</dbReference>
<evidence type="ECO:0000256" key="16">
    <source>
        <dbReference type="ARBA" id="ARBA00038848"/>
    </source>
</evidence>
<dbReference type="OrthoDB" id="9813282at2"/>
<dbReference type="GO" id="GO:0006631">
    <property type="term" value="P:fatty acid metabolic process"/>
    <property type="evidence" value="ECO:0007669"/>
    <property type="project" value="UniProtKB-KW"/>
</dbReference>
<comment type="subcellular location">
    <subcellularLocation>
        <location evidence="3">Cell projection</location>
        <location evidence="3">Ruffle membrane</location>
    </subcellularLocation>
    <subcellularLocation>
        <location evidence="2">Cytoplasm</location>
    </subcellularLocation>
    <subcellularLocation>
        <location evidence="1">Membrane</location>
        <topology evidence="1">Peripheral membrane protein</topology>
    </subcellularLocation>
</comment>
<evidence type="ECO:0000256" key="3">
    <source>
        <dbReference type="ARBA" id="ARBA00004632"/>
    </source>
</evidence>
<dbReference type="RefSeq" id="WP_072909463.1">
    <property type="nucleotide sequence ID" value="NZ_FQZT01000012.1"/>
</dbReference>
<dbReference type="InterPro" id="IPR029069">
    <property type="entry name" value="HotDog_dom_sf"/>
</dbReference>
<keyword evidence="7" id="KW-0378">Hydrolase</keyword>
<dbReference type="Gene3D" id="3.10.129.10">
    <property type="entry name" value="Hotdog Thioesterase"/>
    <property type="match status" value="1"/>
</dbReference>
<keyword evidence="10" id="KW-0443">Lipid metabolism</keyword>
<dbReference type="GO" id="GO:0016790">
    <property type="term" value="F:thiolester hydrolase activity"/>
    <property type="evidence" value="ECO:0007669"/>
    <property type="project" value="UniProtKB-ARBA"/>
</dbReference>
<evidence type="ECO:0000256" key="12">
    <source>
        <dbReference type="ARBA" id="ARBA00023273"/>
    </source>
</evidence>
<accession>A0A1M6L804</accession>
<protein>
    <recommendedName>
        <fullName evidence="17">Acyl-coenzyme A thioesterase THEM4</fullName>
        <ecNumber evidence="16">3.1.2.2</ecNumber>
    </recommendedName>
    <alternativeName>
        <fullName evidence="18">Thioesterase superfamily member 4</fullName>
    </alternativeName>
</protein>
<comment type="catalytic activity">
    <reaction evidence="22">
        <text>dodecanoyl-CoA + H2O = dodecanoate + CoA + H(+)</text>
        <dbReference type="Rhea" id="RHEA:30135"/>
        <dbReference type="ChEBI" id="CHEBI:15377"/>
        <dbReference type="ChEBI" id="CHEBI:15378"/>
        <dbReference type="ChEBI" id="CHEBI:18262"/>
        <dbReference type="ChEBI" id="CHEBI:57287"/>
        <dbReference type="ChEBI" id="CHEBI:57375"/>
    </reaction>
    <physiologicalReaction direction="left-to-right" evidence="22">
        <dbReference type="Rhea" id="RHEA:30136"/>
    </physiologicalReaction>
</comment>
<proteinExistence type="inferred from homology"/>
<evidence type="ECO:0000256" key="2">
    <source>
        <dbReference type="ARBA" id="ARBA00004496"/>
    </source>
</evidence>
<dbReference type="PANTHER" id="PTHR12418">
    <property type="entry name" value="ACYL-COENZYME A THIOESTERASE THEM4"/>
    <property type="match status" value="1"/>
</dbReference>
<evidence type="ECO:0000313" key="26">
    <source>
        <dbReference type="Proteomes" id="UP000184171"/>
    </source>
</evidence>
<evidence type="ECO:0000256" key="10">
    <source>
        <dbReference type="ARBA" id="ARBA00023098"/>
    </source>
</evidence>
<dbReference type="InterPro" id="IPR006683">
    <property type="entry name" value="Thioestr_dom"/>
</dbReference>
<evidence type="ECO:0000256" key="18">
    <source>
        <dbReference type="ARBA" id="ARBA00043210"/>
    </source>
</evidence>
<evidence type="ECO:0000256" key="9">
    <source>
        <dbReference type="ARBA" id="ARBA00022946"/>
    </source>
</evidence>
<dbReference type="Proteomes" id="UP000184171">
    <property type="component" value="Unassembled WGS sequence"/>
</dbReference>
<keyword evidence="26" id="KW-1185">Reference proteome</keyword>
<keyword evidence="5" id="KW-0963">Cytoplasm</keyword>
<comment type="catalytic activity">
    <reaction evidence="14">
        <text>(9Z)-octadecenoyl-CoA + H2O = (9Z)-octadecenoate + CoA + H(+)</text>
        <dbReference type="Rhea" id="RHEA:40139"/>
        <dbReference type="ChEBI" id="CHEBI:15377"/>
        <dbReference type="ChEBI" id="CHEBI:15378"/>
        <dbReference type="ChEBI" id="CHEBI:30823"/>
        <dbReference type="ChEBI" id="CHEBI:57287"/>
        <dbReference type="ChEBI" id="CHEBI:57387"/>
    </reaction>
    <physiologicalReaction direction="left-to-right" evidence="14">
        <dbReference type="Rhea" id="RHEA:40140"/>
    </physiologicalReaction>
</comment>
<keyword evidence="12" id="KW-0966">Cell projection</keyword>
<sequence length="150" mass="16366">MSEVDLSGEKGWQPFDAPALVGSSLRFVSGDPEGDRFRVSYYRKPDSALVARIWFGPETEGPPEHAHGGSMAAVLDEVLGLAAWSAGYAIVVANLNINFRCLLPIMQVVQVDTEIVSVDGRKVLVRGKIWDGQEKVYTEADCLCIEIQAV</sequence>
<dbReference type="Pfam" id="PF03061">
    <property type="entry name" value="4HBT"/>
    <property type="match status" value="1"/>
</dbReference>
<dbReference type="AlphaFoldDB" id="A0A1M6L804"/>
<dbReference type="EMBL" id="FQZT01000012">
    <property type="protein sequence ID" value="SHJ67179.1"/>
    <property type="molecule type" value="Genomic_DNA"/>
</dbReference>
<evidence type="ECO:0000256" key="7">
    <source>
        <dbReference type="ARBA" id="ARBA00022801"/>
    </source>
</evidence>
<evidence type="ECO:0000256" key="20">
    <source>
        <dbReference type="ARBA" id="ARBA00047734"/>
    </source>
</evidence>
<evidence type="ECO:0000256" key="1">
    <source>
        <dbReference type="ARBA" id="ARBA00004170"/>
    </source>
</evidence>
<evidence type="ECO:0000256" key="15">
    <source>
        <dbReference type="ARBA" id="ARBA00038456"/>
    </source>
</evidence>
<feature type="domain" description="Thioesterase" evidence="24">
    <location>
        <begin position="65"/>
        <end position="136"/>
    </location>
</feature>
<evidence type="ECO:0000256" key="23">
    <source>
        <dbReference type="ARBA" id="ARBA00048180"/>
    </source>
</evidence>
<organism evidence="25 26">
    <name type="scientific">Malonomonas rubra DSM 5091</name>
    <dbReference type="NCBI Taxonomy" id="1122189"/>
    <lineage>
        <taxon>Bacteria</taxon>
        <taxon>Pseudomonadati</taxon>
        <taxon>Thermodesulfobacteriota</taxon>
        <taxon>Desulfuromonadia</taxon>
        <taxon>Desulfuromonadales</taxon>
        <taxon>Geopsychrobacteraceae</taxon>
        <taxon>Malonomonas</taxon>
    </lineage>
</organism>
<comment type="catalytic activity">
    <reaction evidence="19">
        <text>octanoyl-CoA + H2O = octanoate + CoA + H(+)</text>
        <dbReference type="Rhea" id="RHEA:30143"/>
        <dbReference type="ChEBI" id="CHEBI:15377"/>
        <dbReference type="ChEBI" id="CHEBI:15378"/>
        <dbReference type="ChEBI" id="CHEBI:25646"/>
        <dbReference type="ChEBI" id="CHEBI:57287"/>
        <dbReference type="ChEBI" id="CHEBI:57386"/>
    </reaction>
    <physiologicalReaction direction="left-to-right" evidence="19">
        <dbReference type="Rhea" id="RHEA:30144"/>
    </physiologicalReaction>
</comment>
<keyword evidence="8" id="KW-0276">Fatty acid metabolism</keyword>
<evidence type="ECO:0000256" key="17">
    <source>
        <dbReference type="ARBA" id="ARBA00040123"/>
    </source>
</evidence>
<comment type="catalytic activity">
    <reaction evidence="13">
        <text>(5Z,8Z,11Z,14Z)-eicosatetraenoyl-CoA + H2O = (5Z,8Z,11Z,14Z)-eicosatetraenoate + CoA + H(+)</text>
        <dbReference type="Rhea" id="RHEA:40151"/>
        <dbReference type="ChEBI" id="CHEBI:15377"/>
        <dbReference type="ChEBI" id="CHEBI:15378"/>
        <dbReference type="ChEBI" id="CHEBI:32395"/>
        <dbReference type="ChEBI" id="CHEBI:57287"/>
        <dbReference type="ChEBI" id="CHEBI:57368"/>
    </reaction>
    <physiologicalReaction direction="left-to-right" evidence="13">
        <dbReference type="Rhea" id="RHEA:40152"/>
    </physiologicalReaction>
</comment>
<dbReference type="GO" id="GO:0016020">
    <property type="term" value="C:membrane"/>
    <property type="evidence" value="ECO:0007669"/>
    <property type="project" value="UniProtKB-SubCell"/>
</dbReference>
<evidence type="ECO:0000256" key="8">
    <source>
        <dbReference type="ARBA" id="ARBA00022832"/>
    </source>
</evidence>
<evidence type="ECO:0000256" key="22">
    <source>
        <dbReference type="ARBA" id="ARBA00048074"/>
    </source>
</evidence>
<dbReference type="CDD" id="cd03443">
    <property type="entry name" value="PaaI_thioesterase"/>
    <property type="match status" value="1"/>
</dbReference>
<dbReference type="PANTHER" id="PTHR12418:SF19">
    <property type="entry name" value="ACYL-COENZYME A THIOESTERASE THEM4"/>
    <property type="match status" value="1"/>
</dbReference>
<keyword evidence="11" id="KW-0472">Membrane</keyword>
<dbReference type="SUPFAM" id="SSF54637">
    <property type="entry name" value="Thioesterase/thiol ester dehydrase-isomerase"/>
    <property type="match status" value="1"/>
</dbReference>
<dbReference type="STRING" id="1122189.SAMN02745165_02903"/>
<evidence type="ECO:0000256" key="6">
    <source>
        <dbReference type="ARBA" id="ARBA00022703"/>
    </source>
</evidence>
<keyword evidence="6" id="KW-0053">Apoptosis</keyword>
<comment type="catalytic activity">
    <reaction evidence="21">
        <text>decanoyl-CoA + H2O = decanoate + CoA + H(+)</text>
        <dbReference type="Rhea" id="RHEA:40059"/>
        <dbReference type="ChEBI" id="CHEBI:15377"/>
        <dbReference type="ChEBI" id="CHEBI:15378"/>
        <dbReference type="ChEBI" id="CHEBI:27689"/>
        <dbReference type="ChEBI" id="CHEBI:57287"/>
        <dbReference type="ChEBI" id="CHEBI:61430"/>
    </reaction>
    <physiologicalReaction direction="left-to-right" evidence="21">
        <dbReference type="Rhea" id="RHEA:40060"/>
    </physiologicalReaction>
</comment>
<reference evidence="25 26" key="1">
    <citation type="submission" date="2016-11" db="EMBL/GenBank/DDBJ databases">
        <authorList>
            <person name="Jaros S."/>
            <person name="Januszkiewicz K."/>
            <person name="Wedrychowicz H."/>
        </authorList>
    </citation>
    <scope>NUCLEOTIDE SEQUENCE [LARGE SCALE GENOMIC DNA]</scope>
    <source>
        <strain evidence="25 26">DSM 5091</strain>
    </source>
</reference>